<feature type="transmembrane region" description="Helical" evidence="2">
    <location>
        <begin position="72"/>
        <end position="92"/>
    </location>
</feature>
<dbReference type="STRING" id="440168.SAMN04487974_101443"/>
<dbReference type="Pfam" id="PF02325">
    <property type="entry name" value="CCB3_YggT"/>
    <property type="match status" value="1"/>
</dbReference>
<accession>A0A1G7SFJ2</accession>
<name>A0A1G7SFJ2_9HYPH</name>
<dbReference type="EMBL" id="FNCS01000001">
    <property type="protein sequence ID" value="SDG20970.1"/>
    <property type="molecule type" value="Genomic_DNA"/>
</dbReference>
<dbReference type="PANTHER" id="PTHR33219">
    <property type="entry name" value="YLMG HOMOLOG PROTEIN 2, CHLOROPLASTIC"/>
    <property type="match status" value="1"/>
</dbReference>
<feature type="transmembrane region" description="Helical" evidence="2">
    <location>
        <begin position="12"/>
        <end position="31"/>
    </location>
</feature>
<sequence>MLFGLLQFIDLVLGLVIFIMIAQVIVSWLLAFNILNMSNRFVATIANALYQITDPLLRPIRNLLPNFGGLDISPIILFLIIYFIRLVILYPLMQQAAMGQIG</sequence>
<evidence type="ECO:0000313" key="4">
    <source>
        <dbReference type="Proteomes" id="UP000199495"/>
    </source>
</evidence>
<dbReference type="GO" id="GO:0016020">
    <property type="term" value="C:membrane"/>
    <property type="evidence" value="ECO:0007669"/>
    <property type="project" value="InterPro"/>
</dbReference>
<reference evidence="3 4" key="1">
    <citation type="submission" date="2016-10" db="EMBL/GenBank/DDBJ databases">
        <authorList>
            <person name="de Groot N.N."/>
        </authorList>
    </citation>
    <scope>NUCLEOTIDE SEQUENCE [LARGE SCALE GENOMIC DNA]</scope>
    <source>
        <strain evidence="3 4">CGMCC 1.10267</strain>
    </source>
</reference>
<proteinExistence type="inferred from homology"/>
<dbReference type="AlphaFoldDB" id="A0A1G7SFJ2"/>
<comment type="similarity">
    <text evidence="1">Belongs to the YggT family.</text>
</comment>
<organism evidence="3 4">
    <name type="scientific">Pelagibacterium luteolum</name>
    <dbReference type="NCBI Taxonomy" id="440168"/>
    <lineage>
        <taxon>Bacteria</taxon>
        <taxon>Pseudomonadati</taxon>
        <taxon>Pseudomonadota</taxon>
        <taxon>Alphaproteobacteria</taxon>
        <taxon>Hyphomicrobiales</taxon>
        <taxon>Devosiaceae</taxon>
        <taxon>Pelagibacterium</taxon>
    </lineage>
</organism>
<dbReference type="PANTHER" id="PTHR33219:SF14">
    <property type="entry name" value="PROTEIN COFACTOR ASSEMBLY OF COMPLEX C SUBUNIT B CCB3, CHLOROPLASTIC-RELATED"/>
    <property type="match status" value="1"/>
</dbReference>
<keyword evidence="2" id="KW-0472">Membrane</keyword>
<keyword evidence="2" id="KW-1133">Transmembrane helix</keyword>
<gene>
    <name evidence="3" type="ORF">SAMN04487974_101443</name>
</gene>
<protein>
    <submittedName>
        <fullName evidence="3">YggT family protein</fullName>
    </submittedName>
</protein>
<dbReference type="InterPro" id="IPR003425">
    <property type="entry name" value="CCB3/YggT"/>
</dbReference>
<dbReference type="Proteomes" id="UP000199495">
    <property type="component" value="Unassembled WGS sequence"/>
</dbReference>
<evidence type="ECO:0000256" key="1">
    <source>
        <dbReference type="ARBA" id="ARBA00010894"/>
    </source>
</evidence>
<evidence type="ECO:0000256" key="2">
    <source>
        <dbReference type="SAM" id="Phobius"/>
    </source>
</evidence>
<evidence type="ECO:0000313" key="3">
    <source>
        <dbReference type="EMBL" id="SDG20970.1"/>
    </source>
</evidence>
<keyword evidence="4" id="KW-1185">Reference proteome</keyword>
<keyword evidence="2" id="KW-0812">Transmembrane</keyword>